<accession>F2U969</accession>
<dbReference type="GeneID" id="16074882"/>
<dbReference type="InterPro" id="IPR001748">
    <property type="entry name" value="BUD31"/>
</dbReference>
<dbReference type="eggNOG" id="KOG3404">
    <property type="taxonomic scope" value="Eukaryota"/>
</dbReference>
<dbReference type="PRINTS" id="PR00322">
    <property type="entry name" value="G10"/>
</dbReference>
<dbReference type="FunCoup" id="F2U969">
    <property type="interactions" value="1611"/>
</dbReference>
<comment type="subcellular location">
    <subcellularLocation>
        <location evidence="1">Nucleus</location>
    </subcellularLocation>
</comment>
<sequence length="144" mass="16839">MPKMSRSKRPPPEGWELIAPTLEQLDQKLREAENEPHEGKRKCETLWPVFRIHHQKSRYIFNLYYKRKAISKELYDFCVKEGHADPNLIAKWRKPGYESLCCLACIQTRDSNHGTTCICRVPRSKLSEDTKFECVRCGCRGCGH</sequence>
<dbReference type="KEGG" id="sre:PTSG_12236"/>
<dbReference type="Pfam" id="PF01125">
    <property type="entry name" value="BUD31"/>
    <property type="match status" value="1"/>
</dbReference>
<organism evidence="5">
    <name type="scientific">Salpingoeca rosetta (strain ATCC 50818 / BSB-021)</name>
    <dbReference type="NCBI Taxonomy" id="946362"/>
    <lineage>
        <taxon>Eukaryota</taxon>
        <taxon>Choanoflagellata</taxon>
        <taxon>Craspedida</taxon>
        <taxon>Salpingoecidae</taxon>
        <taxon>Salpingoeca</taxon>
    </lineage>
</organism>
<reference evidence="4" key="1">
    <citation type="submission" date="2009-08" db="EMBL/GenBank/DDBJ databases">
        <title>Annotation of Salpingoeca rosetta.</title>
        <authorList>
            <consortium name="The Broad Institute Genome Sequencing Platform"/>
            <person name="Russ C."/>
            <person name="Cuomo C."/>
            <person name="Burger G."/>
            <person name="Gray M.W."/>
            <person name="Holland P.W.H."/>
            <person name="King N."/>
            <person name="Lang F.B.F."/>
            <person name="Roger A.J."/>
            <person name="Ruiz-Trillo I."/>
            <person name="Young S.K."/>
            <person name="Zeng Q."/>
            <person name="Gargeya S."/>
            <person name="Alvarado L."/>
            <person name="Berlin A."/>
            <person name="Chapman S.B."/>
            <person name="Chen Z."/>
            <person name="Freedman E."/>
            <person name="Gellesch M."/>
            <person name="Goldberg J."/>
            <person name="Griggs A."/>
            <person name="Gujja S."/>
            <person name="Heilman E."/>
            <person name="Heiman D."/>
            <person name="Howarth C."/>
            <person name="Mehta T."/>
            <person name="Neiman D."/>
            <person name="Pearson M."/>
            <person name="Roberts A."/>
            <person name="Saif S."/>
            <person name="Shea T."/>
            <person name="Shenoy N."/>
            <person name="Sisk P."/>
            <person name="Stolte C."/>
            <person name="Sykes S."/>
            <person name="White J."/>
            <person name="Yandava C."/>
            <person name="Haas B."/>
            <person name="Nusbaum C."/>
            <person name="Birren B."/>
        </authorList>
    </citation>
    <scope>NUCLEOTIDE SEQUENCE [LARGE SCALE GENOMIC DNA]</scope>
    <source>
        <strain evidence="4">ATCC 50818</strain>
    </source>
</reference>
<gene>
    <name evidence="4" type="ORF">PTSG_12236</name>
</gene>
<evidence type="ECO:0000313" key="4">
    <source>
        <dbReference type="EMBL" id="EGD73272.1"/>
    </source>
</evidence>
<dbReference type="PANTHER" id="PTHR19411">
    <property type="entry name" value="PROTEIN BUD31-RELATED"/>
    <property type="match status" value="1"/>
</dbReference>
<name>F2U969_SALR5</name>
<dbReference type="GO" id="GO:0005681">
    <property type="term" value="C:spliceosomal complex"/>
    <property type="evidence" value="ECO:0007669"/>
    <property type="project" value="TreeGrafter"/>
</dbReference>
<evidence type="ECO:0000256" key="1">
    <source>
        <dbReference type="ARBA" id="ARBA00004123"/>
    </source>
</evidence>
<dbReference type="AlphaFoldDB" id="F2U969"/>
<dbReference type="RefSeq" id="XP_004994303.1">
    <property type="nucleotide sequence ID" value="XM_004994246.1"/>
</dbReference>
<keyword evidence="3" id="KW-0539">Nucleus</keyword>
<dbReference type="OMA" id="QWEVFQI"/>
<dbReference type="PANTHER" id="PTHR19411:SF0">
    <property type="entry name" value="PROTEIN BUD31 HOMOLOG"/>
    <property type="match status" value="1"/>
</dbReference>
<keyword evidence="5" id="KW-1185">Reference proteome</keyword>
<dbReference type="OrthoDB" id="277109at2759"/>
<dbReference type="GO" id="GO:0000398">
    <property type="term" value="P:mRNA splicing, via spliceosome"/>
    <property type="evidence" value="ECO:0007669"/>
    <property type="project" value="TreeGrafter"/>
</dbReference>
<evidence type="ECO:0000256" key="3">
    <source>
        <dbReference type="ARBA" id="ARBA00023242"/>
    </source>
</evidence>
<comment type="similarity">
    <text evidence="2">Belongs to the BUD31 (G10) family.</text>
</comment>
<dbReference type="EMBL" id="GL832965">
    <property type="protein sequence ID" value="EGD73272.1"/>
    <property type="molecule type" value="Genomic_DNA"/>
</dbReference>
<dbReference type="STRING" id="946362.F2U969"/>
<dbReference type="Proteomes" id="UP000007799">
    <property type="component" value="Unassembled WGS sequence"/>
</dbReference>
<evidence type="ECO:0000256" key="2">
    <source>
        <dbReference type="ARBA" id="ARBA00005287"/>
    </source>
</evidence>
<proteinExistence type="inferred from homology"/>
<evidence type="ECO:0000313" key="5">
    <source>
        <dbReference type="Proteomes" id="UP000007799"/>
    </source>
</evidence>
<dbReference type="InParanoid" id="F2U969"/>
<protein>
    <submittedName>
        <fullName evidence="4">Cell cycle control protein cwf14</fullName>
    </submittedName>
</protein>